<gene>
    <name evidence="6" type="ORF">QNI22_27805</name>
</gene>
<dbReference type="Gene3D" id="3.90.1720.10">
    <property type="entry name" value="endopeptidase domain like (from Nostoc punctiforme)"/>
    <property type="match status" value="1"/>
</dbReference>
<evidence type="ECO:0000256" key="2">
    <source>
        <dbReference type="ARBA" id="ARBA00022670"/>
    </source>
</evidence>
<evidence type="ECO:0000256" key="4">
    <source>
        <dbReference type="ARBA" id="ARBA00022807"/>
    </source>
</evidence>
<keyword evidence="4" id="KW-0788">Thiol protease</keyword>
<dbReference type="InterPro" id="IPR051202">
    <property type="entry name" value="Peptidase_C40"/>
</dbReference>
<feature type="domain" description="NlpC/P60" evidence="5">
    <location>
        <begin position="82"/>
        <end position="210"/>
    </location>
</feature>
<dbReference type="GO" id="GO:0008234">
    <property type="term" value="F:cysteine-type peptidase activity"/>
    <property type="evidence" value="ECO:0007669"/>
    <property type="project" value="UniProtKB-KW"/>
</dbReference>
<dbReference type="PANTHER" id="PTHR47053:SF1">
    <property type="entry name" value="MUREIN DD-ENDOPEPTIDASE MEPH-RELATED"/>
    <property type="match status" value="1"/>
</dbReference>
<dbReference type="AlphaFoldDB" id="A0AAE3UJ17"/>
<dbReference type="PROSITE" id="PS51257">
    <property type="entry name" value="PROKAR_LIPOPROTEIN"/>
    <property type="match status" value="1"/>
</dbReference>
<keyword evidence="2" id="KW-0645">Protease</keyword>
<dbReference type="SUPFAM" id="SSF54001">
    <property type="entry name" value="Cysteine proteinases"/>
    <property type="match status" value="1"/>
</dbReference>
<evidence type="ECO:0000259" key="5">
    <source>
        <dbReference type="PROSITE" id="PS51935"/>
    </source>
</evidence>
<sequence length="210" mass="22997">MIYLLPKSLPSTIILCFSIVVALTSCGKKLTVVTYEKKRGTNRSNTNTTHTRKKEEYFDFDEKKNASRSSTSTSSSTIVKATGSTLKLIQTAQSYIGTPYRYGGTSRSGIDCSGLLCNSFESIGIKIPRSSNEQAEFGQKVSLREIAPGDMVFFSERKGGSKVTHAGLVTVVKGSDNITFIHSSTSRGVVEDNLLSEYYQGIFVKAVRPY</sequence>
<dbReference type="PROSITE" id="PS51935">
    <property type="entry name" value="NLPC_P60"/>
    <property type="match status" value="1"/>
</dbReference>
<protein>
    <submittedName>
        <fullName evidence="6">C40 family peptidase</fullName>
    </submittedName>
</protein>
<proteinExistence type="inferred from homology"/>
<accession>A0AAE3UJ17</accession>
<dbReference type="InterPro" id="IPR038765">
    <property type="entry name" value="Papain-like_cys_pep_sf"/>
</dbReference>
<keyword evidence="3" id="KW-0378">Hydrolase</keyword>
<dbReference type="Pfam" id="PF00877">
    <property type="entry name" value="NLPC_P60"/>
    <property type="match status" value="1"/>
</dbReference>
<comment type="similarity">
    <text evidence="1">Belongs to the peptidase C40 family.</text>
</comment>
<evidence type="ECO:0000256" key="3">
    <source>
        <dbReference type="ARBA" id="ARBA00022801"/>
    </source>
</evidence>
<evidence type="ECO:0000256" key="1">
    <source>
        <dbReference type="ARBA" id="ARBA00007074"/>
    </source>
</evidence>
<dbReference type="RefSeq" id="WP_314515830.1">
    <property type="nucleotide sequence ID" value="NZ_JASJOU010000012.1"/>
</dbReference>
<comment type="caution">
    <text evidence="6">The sequence shown here is derived from an EMBL/GenBank/DDBJ whole genome shotgun (WGS) entry which is preliminary data.</text>
</comment>
<organism evidence="6 7">
    <name type="scientific">Xanthocytophaga agilis</name>
    <dbReference type="NCBI Taxonomy" id="3048010"/>
    <lineage>
        <taxon>Bacteria</taxon>
        <taxon>Pseudomonadati</taxon>
        <taxon>Bacteroidota</taxon>
        <taxon>Cytophagia</taxon>
        <taxon>Cytophagales</taxon>
        <taxon>Rhodocytophagaceae</taxon>
        <taxon>Xanthocytophaga</taxon>
    </lineage>
</organism>
<dbReference type="InterPro" id="IPR000064">
    <property type="entry name" value="NLP_P60_dom"/>
</dbReference>
<evidence type="ECO:0000313" key="6">
    <source>
        <dbReference type="EMBL" id="MDJ1504498.1"/>
    </source>
</evidence>
<reference evidence="6" key="1">
    <citation type="submission" date="2023-05" db="EMBL/GenBank/DDBJ databases">
        <authorList>
            <person name="Zhang X."/>
        </authorList>
    </citation>
    <scope>NUCLEOTIDE SEQUENCE</scope>
    <source>
        <strain evidence="6">BD1B2-1</strain>
    </source>
</reference>
<dbReference type="GO" id="GO:0006508">
    <property type="term" value="P:proteolysis"/>
    <property type="evidence" value="ECO:0007669"/>
    <property type="project" value="UniProtKB-KW"/>
</dbReference>
<evidence type="ECO:0000313" key="7">
    <source>
        <dbReference type="Proteomes" id="UP001232063"/>
    </source>
</evidence>
<dbReference type="PANTHER" id="PTHR47053">
    <property type="entry name" value="MUREIN DD-ENDOPEPTIDASE MEPH-RELATED"/>
    <property type="match status" value="1"/>
</dbReference>
<dbReference type="EMBL" id="JASJOU010000012">
    <property type="protein sequence ID" value="MDJ1504498.1"/>
    <property type="molecule type" value="Genomic_DNA"/>
</dbReference>
<dbReference type="Proteomes" id="UP001232063">
    <property type="component" value="Unassembled WGS sequence"/>
</dbReference>
<keyword evidence="7" id="KW-1185">Reference proteome</keyword>
<name>A0AAE3UJ17_9BACT</name>